<name>A0A3A5M6S0_9MICC</name>
<organism evidence="1 2">
    <name type="scientific">Arthrobacter cheniae</name>
    <dbReference type="NCBI Taxonomy" id="1258888"/>
    <lineage>
        <taxon>Bacteria</taxon>
        <taxon>Bacillati</taxon>
        <taxon>Actinomycetota</taxon>
        <taxon>Actinomycetes</taxon>
        <taxon>Micrococcales</taxon>
        <taxon>Micrococcaceae</taxon>
        <taxon>Arthrobacter</taxon>
    </lineage>
</organism>
<reference evidence="1 2" key="1">
    <citation type="submission" date="2018-09" db="EMBL/GenBank/DDBJ databases">
        <title>Novel species of Arthrobacter.</title>
        <authorList>
            <person name="Liu Q."/>
            <person name="Xin Y.-H."/>
        </authorList>
    </citation>
    <scope>NUCLEOTIDE SEQUENCE [LARGE SCALE GENOMIC DNA]</scope>
    <source>
        <strain evidence="1 2">Hz2</strain>
    </source>
</reference>
<evidence type="ECO:0000313" key="2">
    <source>
        <dbReference type="Proteomes" id="UP000272560"/>
    </source>
</evidence>
<gene>
    <name evidence="1" type="ORF">D6T63_05645</name>
</gene>
<sequence length="92" mass="10118">MLGGIVIIKCPHGHTLGRVASGPEESLDQPLSGEGWKAPLTEVLAAPLAMRCPRCESEGRRLDLRGSWETVHTLCRELESNFDDDTTNYRIG</sequence>
<proteinExistence type="predicted"/>
<dbReference type="Proteomes" id="UP000272560">
    <property type="component" value="Unassembled WGS sequence"/>
</dbReference>
<comment type="caution">
    <text evidence="1">The sequence shown here is derived from an EMBL/GenBank/DDBJ whole genome shotgun (WGS) entry which is preliminary data.</text>
</comment>
<dbReference type="EMBL" id="QZVT01000002">
    <property type="protein sequence ID" value="RJT82204.1"/>
    <property type="molecule type" value="Genomic_DNA"/>
</dbReference>
<protein>
    <submittedName>
        <fullName evidence="1">Uncharacterized protein</fullName>
    </submittedName>
</protein>
<evidence type="ECO:0000313" key="1">
    <source>
        <dbReference type="EMBL" id="RJT82204.1"/>
    </source>
</evidence>
<dbReference type="AlphaFoldDB" id="A0A3A5M6S0"/>
<accession>A0A3A5M6S0</accession>
<keyword evidence="2" id="KW-1185">Reference proteome</keyword>